<reference evidence="4 5" key="2">
    <citation type="journal article" date="2017" name="Genome Biol.">
        <title>New reference genome sequences of hot pepper reveal the massive evolution of plant disease-resistance genes by retroduplication.</title>
        <authorList>
            <person name="Kim S."/>
            <person name="Park J."/>
            <person name="Yeom S.I."/>
            <person name="Kim Y.M."/>
            <person name="Seo E."/>
            <person name="Kim K.T."/>
            <person name="Kim M.S."/>
            <person name="Lee J.M."/>
            <person name="Cheong K."/>
            <person name="Shin H.S."/>
            <person name="Kim S.B."/>
            <person name="Han K."/>
            <person name="Lee J."/>
            <person name="Park M."/>
            <person name="Lee H.A."/>
            <person name="Lee H.Y."/>
            <person name="Lee Y."/>
            <person name="Oh S."/>
            <person name="Lee J.H."/>
            <person name="Choi E."/>
            <person name="Choi E."/>
            <person name="Lee S.E."/>
            <person name="Jeon J."/>
            <person name="Kim H."/>
            <person name="Choi G."/>
            <person name="Song H."/>
            <person name="Lee J."/>
            <person name="Lee S.C."/>
            <person name="Kwon J.K."/>
            <person name="Lee H.Y."/>
            <person name="Koo N."/>
            <person name="Hong Y."/>
            <person name="Kim R.W."/>
            <person name="Kang W.H."/>
            <person name="Huh J.H."/>
            <person name="Kang B.C."/>
            <person name="Yang T.J."/>
            <person name="Lee Y.H."/>
            <person name="Bennetzen J.L."/>
            <person name="Choi D."/>
        </authorList>
    </citation>
    <scope>NUCLEOTIDE SEQUENCE [LARGE SCALE GENOMIC DNA]</scope>
    <source>
        <strain evidence="5">cv. CM334</strain>
    </source>
</reference>
<dbReference type="SUPFAM" id="SSF47954">
    <property type="entry name" value="Cyclin-like"/>
    <property type="match status" value="1"/>
</dbReference>
<organism evidence="4 5">
    <name type="scientific">Capsicum annuum</name>
    <name type="common">Capsicum pepper</name>
    <dbReference type="NCBI Taxonomy" id="4072"/>
    <lineage>
        <taxon>Eukaryota</taxon>
        <taxon>Viridiplantae</taxon>
        <taxon>Streptophyta</taxon>
        <taxon>Embryophyta</taxon>
        <taxon>Tracheophyta</taxon>
        <taxon>Spermatophyta</taxon>
        <taxon>Magnoliopsida</taxon>
        <taxon>eudicotyledons</taxon>
        <taxon>Gunneridae</taxon>
        <taxon>Pentapetalae</taxon>
        <taxon>asterids</taxon>
        <taxon>lamiids</taxon>
        <taxon>Solanales</taxon>
        <taxon>Solanaceae</taxon>
        <taxon>Solanoideae</taxon>
        <taxon>Capsiceae</taxon>
        <taxon>Capsicum</taxon>
    </lineage>
</organism>
<evidence type="ECO:0000256" key="1">
    <source>
        <dbReference type="ARBA" id="ARBA00022618"/>
    </source>
</evidence>
<feature type="domain" description="Cyclin N-terminal" evidence="3">
    <location>
        <begin position="4"/>
        <end position="44"/>
    </location>
</feature>
<evidence type="ECO:0000313" key="4">
    <source>
        <dbReference type="EMBL" id="PHT66437.1"/>
    </source>
</evidence>
<dbReference type="InterPro" id="IPR039361">
    <property type="entry name" value="Cyclin"/>
</dbReference>
<accession>A0A2G2Y9K5</accession>
<dbReference type="PANTHER" id="PTHR10177">
    <property type="entry name" value="CYCLINS"/>
    <property type="match status" value="1"/>
</dbReference>
<evidence type="ECO:0000313" key="5">
    <source>
        <dbReference type="Proteomes" id="UP000222542"/>
    </source>
</evidence>
<gene>
    <name evidence="4" type="ORF">T459_30862</name>
</gene>
<protein>
    <recommendedName>
        <fullName evidence="3">Cyclin N-terminal domain-containing protein</fullName>
    </recommendedName>
</protein>
<dbReference type="EMBL" id="AYRZ02000012">
    <property type="protein sequence ID" value="PHT66437.1"/>
    <property type="molecule type" value="Genomic_DNA"/>
</dbReference>
<reference evidence="4 5" key="1">
    <citation type="journal article" date="2014" name="Nat. Genet.">
        <title>Genome sequence of the hot pepper provides insights into the evolution of pungency in Capsicum species.</title>
        <authorList>
            <person name="Kim S."/>
            <person name="Park M."/>
            <person name="Yeom S.I."/>
            <person name="Kim Y.M."/>
            <person name="Lee J.M."/>
            <person name="Lee H.A."/>
            <person name="Seo E."/>
            <person name="Choi J."/>
            <person name="Cheong K."/>
            <person name="Kim K.T."/>
            <person name="Jung K."/>
            <person name="Lee G.W."/>
            <person name="Oh S.K."/>
            <person name="Bae C."/>
            <person name="Kim S.B."/>
            <person name="Lee H.Y."/>
            <person name="Kim S.Y."/>
            <person name="Kim M.S."/>
            <person name="Kang B.C."/>
            <person name="Jo Y.D."/>
            <person name="Yang H.B."/>
            <person name="Jeong H.J."/>
            <person name="Kang W.H."/>
            <person name="Kwon J.K."/>
            <person name="Shin C."/>
            <person name="Lim J.Y."/>
            <person name="Park J.H."/>
            <person name="Huh J.H."/>
            <person name="Kim J.S."/>
            <person name="Kim B.D."/>
            <person name="Cohen O."/>
            <person name="Paran I."/>
            <person name="Suh M.C."/>
            <person name="Lee S.B."/>
            <person name="Kim Y.K."/>
            <person name="Shin Y."/>
            <person name="Noh S.J."/>
            <person name="Park J."/>
            <person name="Seo Y.S."/>
            <person name="Kwon S.Y."/>
            <person name="Kim H.A."/>
            <person name="Park J.M."/>
            <person name="Kim H.J."/>
            <person name="Choi S.B."/>
            <person name="Bosland P.W."/>
            <person name="Reeves G."/>
            <person name="Jo S.H."/>
            <person name="Lee B.W."/>
            <person name="Cho H.T."/>
            <person name="Choi H.S."/>
            <person name="Lee M.S."/>
            <person name="Yu Y."/>
            <person name="Do Choi Y."/>
            <person name="Park B.S."/>
            <person name="van Deynze A."/>
            <person name="Ashrafi H."/>
            <person name="Hill T."/>
            <person name="Kim W.T."/>
            <person name="Pai H.S."/>
            <person name="Ahn H.K."/>
            <person name="Yeam I."/>
            <person name="Giovannoni J.J."/>
            <person name="Rose J.K."/>
            <person name="Sorensen I."/>
            <person name="Lee S.J."/>
            <person name="Kim R.W."/>
            <person name="Choi I.Y."/>
            <person name="Choi B.S."/>
            <person name="Lim J.S."/>
            <person name="Lee Y.H."/>
            <person name="Choi D."/>
        </authorList>
    </citation>
    <scope>NUCLEOTIDE SEQUENCE [LARGE SCALE GENOMIC DNA]</scope>
    <source>
        <strain evidence="5">cv. CM334</strain>
    </source>
</reference>
<dbReference type="GO" id="GO:0051301">
    <property type="term" value="P:cell division"/>
    <property type="evidence" value="ECO:0007669"/>
    <property type="project" value="UniProtKB-KW"/>
</dbReference>
<dbReference type="Gramene" id="PHT66437">
    <property type="protein sequence ID" value="PHT66437"/>
    <property type="gene ID" value="T459_30862"/>
</dbReference>
<dbReference type="InterPro" id="IPR006671">
    <property type="entry name" value="Cyclin_N"/>
</dbReference>
<proteinExistence type="predicted"/>
<name>A0A2G2Y9K5_CAPAN</name>
<dbReference type="Gene3D" id="1.10.472.10">
    <property type="entry name" value="Cyclin-like"/>
    <property type="match status" value="1"/>
</dbReference>
<keyword evidence="1" id="KW-0132">Cell division</keyword>
<dbReference type="Proteomes" id="UP000222542">
    <property type="component" value="Unassembled WGS sequence"/>
</dbReference>
<comment type="caution">
    <text evidence="4">The sequence shown here is derived from an EMBL/GenBank/DDBJ whole genome shotgun (WGS) entry which is preliminary data.</text>
</comment>
<evidence type="ECO:0000256" key="2">
    <source>
        <dbReference type="ARBA" id="ARBA00023306"/>
    </source>
</evidence>
<dbReference type="Pfam" id="PF00134">
    <property type="entry name" value="Cyclin_N"/>
    <property type="match status" value="1"/>
</dbReference>
<keyword evidence="2" id="KW-0131">Cell cycle</keyword>
<sequence length="54" mass="6442">MIRKYKEIRPPHINEFCDITDNTYSTKEVVNMEIVVLKGLHFEMVNPTTKTFLR</sequence>
<dbReference type="OMA" id="SEEICAP"/>
<dbReference type="AlphaFoldDB" id="A0A2G2Y9K5"/>
<dbReference type="InterPro" id="IPR036915">
    <property type="entry name" value="Cyclin-like_sf"/>
</dbReference>
<dbReference type="STRING" id="4072.A0A2G2Y9K5"/>
<keyword evidence="5" id="KW-1185">Reference proteome</keyword>
<evidence type="ECO:0000259" key="3">
    <source>
        <dbReference type="Pfam" id="PF00134"/>
    </source>
</evidence>